<gene>
    <name evidence="3" type="ORF">NDU88_008991</name>
</gene>
<name>A0AAV7P0X2_PLEWA</name>
<keyword evidence="2" id="KW-1133">Transmembrane helix</keyword>
<evidence type="ECO:0000256" key="2">
    <source>
        <dbReference type="SAM" id="Phobius"/>
    </source>
</evidence>
<comment type="caution">
    <text evidence="3">The sequence shown here is derived from an EMBL/GenBank/DDBJ whole genome shotgun (WGS) entry which is preliminary data.</text>
</comment>
<dbReference type="AlphaFoldDB" id="A0AAV7P0X2"/>
<dbReference type="Proteomes" id="UP001066276">
    <property type="component" value="Chromosome 8"/>
</dbReference>
<keyword evidence="4" id="KW-1185">Reference proteome</keyword>
<sequence length="319" mass="34666">MCRPTPHLASRSPRDSETRQIQAPGEALGGRLRHWGRAVLELRRARKGSARIPLRGNPCRASIGKAPGKESREPDSAATRRFSPSTKGKTSKLAGAVEARSITKFSINKAPGKVFRDSAVARSFSLLNTGGISKVAEALGVRDSAKKSLSPSLPSVNILQGRRRSLEEEKRDKEVIDGQDKIQGKTSDLSNCLFKVKKRGSEGKLGKKYNNKPAPSLRAYFKTKPEDIALIPGQGKMDTYMIKDTRNDTDSGEGGMNDPPPSTNISAHQVDKQVGLDLILRQDGDLQEVFTMMGWCILGVVVILLASSLCANSKDCEAR</sequence>
<feature type="transmembrane region" description="Helical" evidence="2">
    <location>
        <begin position="289"/>
        <end position="311"/>
    </location>
</feature>
<protein>
    <submittedName>
        <fullName evidence="3">Uncharacterized protein</fullName>
    </submittedName>
</protein>
<feature type="region of interest" description="Disordered" evidence="1">
    <location>
        <begin position="52"/>
        <end position="91"/>
    </location>
</feature>
<keyword evidence="2" id="KW-0812">Transmembrane</keyword>
<proteinExistence type="predicted"/>
<evidence type="ECO:0000313" key="4">
    <source>
        <dbReference type="Proteomes" id="UP001066276"/>
    </source>
</evidence>
<evidence type="ECO:0000313" key="3">
    <source>
        <dbReference type="EMBL" id="KAJ1120842.1"/>
    </source>
</evidence>
<dbReference type="EMBL" id="JANPWB010000012">
    <property type="protein sequence ID" value="KAJ1120842.1"/>
    <property type="molecule type" value="Genomic_DNA"/>
</dbReference>
<feature type="region of interest" description="Disordered" evidence="1">
    <location>
        <begin position="1"/>
        <end position="29"/>
    </location>
</feature>
<evidence type="ECO:0000256" key="1">
    <source>
        <dbReference type="SAM" id="MobiDB-lite"/>
    </source>
</evidence>
<accession>A0AAV7P0X2</accession>
<reference evidence="3" key="1">
    <citation type="journal article" date="2022" name="bioRxiv">
        <title>Sequencing and chromosome-scale assembly of the giantPleurodeles waltlgenome.</title>
        <authorList>
            <person name="Brown T."/>
            <person name="Elewa A."/>
            <person name="Iarovenko S."/>
            <person name="Subramanian E."/>
            <person name="Araus A.J."/>
            <person name="Petzold A."/>
            <person name="Susuki M."/>
            <person name="Suzuki K.-i.T."/>
            <person name="Hayashi T."/>
            <person name="Toyoda A."/>
            <person name="Oliveira C."/>
            <person name="Osipova E."/>
            <person name="Leigh N.D."/>
            <person name="Simon A."/>
            <person name="Yun M.H."/>
        </authorList>
    </citation>
    <scope>NUCLEOTIDE SEQUENCE</scope>
    <source>
        <strain evidence="3">20211129_DDA</strain>
        <tissue evidence="3">Liver</tissue>
    </source>
</reference>
<keyword evidence="2" id="KW-0472">Membrane</keyword>
<organism evidence="3 4">
    <name type="scientific">Pleurodeles waltl</name>
    <name type="common">Iberian ribbed newt</name>
    <dbReference type="NCBI Taxonomy" id="8319"/>
    <lineage>
        <taxon>Eukaryota</taxon>
        <taxon>Metazoa</taxon>
        <taxon>Chordata</taxon>
        <taxon>Craniata</taxon>
        <taxon>Vertebrata</taxon>
        <taxon>Euteleostomi</taxon>
        <taxon>Amphibia</taxon>
        <taxon>Batrachia</taxon>
        <taxon>Caudata</taxon>
        <taxon>Salamandroidea</taxon>
        <taxon>Salamandridae</taxon>
        <taxon>Pleurodelinae</taxon>
        <taxon>Pleurodeles</taxon>
    </lineage>
</organism>